<dbReference type="PANTHER" id="PTHR38160:SF1">
    <property type="entry name" value="ZINC FINGER CCCH DOMAIN-CONTAINING PROTEIN 40"/>
    <property type="match status" value="1"/>
</dbReference>
<protein>
    <recommendedName>
        <fullName evidence="3">C3H1-type domain-containing protein</fullName>
    </recommendedName>
</protein>
<feature type="compositionally biased region" description="Basic and acidic residues" evidence="2">
    <location>
        <begin position="154"/>
        <end position="177"/>
    </location>
</feature>
<proteinExistence type="predicted"/>
<dbReference type="Gramene" id="OB06G32770.1">
    <property type="protein sequence ID" value="OB06G32770.1"/>
    <property type="gene ID" value="OB06G32770"/>
</dbReference>
<dbReference type="EnsemblPlants" id="OB06G32770.1">
    <property type="protein sequence ID" value="OB06G32770.1"/>
    <property type="gene ID" value="OB06G32770"/>
</dbReference>
<evidence type="ECO:0000256" key="2">
    <source>
        <dbReference type="SAM" id="MobiDB-lite"/>
    </source>
</evidence>
<evidence type="ECO:0000313" key="5">
    <source>
        <dbReference type="Proteomes" id="UP000006038"/>
    </source>
</evidence>
<feature type="region of interest" description="Disordered" evidence="2">
    <location>
        <begin position="322"/>
        <end position="429"/>
    </location>
</feature>
<feature type="compositionally biased region" description="Basic residues" evidence="2">
    <location>
        <begin position="143"/>
        <end position="153"/>
    </location>
</feature>
<evidence type="ECO:0000256" key="1">
    <source>
        <dbReference type="PROSITE-ProRule" id="PRU00723"/>
    </source>
</evidence>
<accession>J3MGY3</accession>
<feature type="zinc finger region" description="C3H1-type" evidence="1">
    <location>
        <begin position="87"/>
        <end position="113"/>
    </location>
</feature>
<dbReference type="PROSITE" id="PS50103">
    <property type="entry name" value="ZF_C3H1"/>
    <property type="match status" value="1"/>
</dbReference>
<feature type="compositionally biased region" description="Basic and acidic residues" evidence="2">
    <location>
        <begin position="65"/>
        <end position="74"/>
    </location>
</feature>
<evidence type="ECO:0000313" key="4">
    <source>
        <dbReference type="EnsemblPlants" id="OB06G32770.1"/>
    </source>
</evidence>
<keyword evidence="1" id="KW-0862">Zinc</keyword>
<dbReference type="GO" id="GO:0008270">
    <property type="term" value="F:zinc ion binding"/>
    <property type="evidence" value="ECO:0007669"/>
    <property type="project" value="UniProtKB-KW"/>
</dbReference>
<feature type="compositionally biased region" description="Basic and acidic residues" evidence="2">
    <location>
        <begin position="208"/>
        <end position="226"/>
    </location>
</feature>
<keyword evidence="1" id="KW-0479">Metal-binding</keyword>
<name>J3MGY3_ORYBR</name>
<dbReference type="OMA" id="DHRPDDF"/>
<feature type="region of interest" description="Disordered" evidence="2">
    <location>
        <begin position="110"/>
        <end position="226"/>
    </location>
</feature>
<organism evidence="4">
    <name type="scientific">Oryza brachyantha</name>
    <name type="common">malo sina</name>
    <dbReference type="NCBI Taxonomy" id="4533"/>
    <lineage>
        <taxon>Eukaryota</taxon>
        <taxon>Viridiplantae</taxon>
        <taxon>Streptophyta</taxon>
        <taxon>Embryophyta</taxon>
        <taxon>Tracheophyta</taxon>
        <taxon>Spermatophyta</taxon>
        <taxon>Magnoliopsida</taxon>
        <taxon>Liliopsida</taxon>
        <taxon>Poales</taxon>
        <taxon>Poaceae</taxon>
        <taxon>BOP clade</taxon>
        <taxon>Oryzoideae</taxon>
        <taxon>Oryzeae</taxon>
        <taxon>Oryzinae</taxon>
        <taxon>Oryza</taxon>
    </lineage>
</organism>
<dbReference type="STRING" id="4533.J3MGY3"/>
<dbReference type="Gene3D" id="4.10.1000.10">
    <property type="entry name" value="Zinc finger, CCCH-type"/>
    <property type="match status" value="1"/>
</dbReference>
<dbReference type="PANTHER" id="PTHR38160">
    <property type="entry name" value="ZINC FINGER CCCH DOMAIN-CONTAINING PROTEIN 40"/>
    <property type="match status" value="1"/>
</dbReference>
<dbReference type="InterPro" id="IPR045868">
    <property type="entry name" value="Znf_C3H13/40"/>
</dbReference>
<reference evidence="4" key="1">
    <citation type="journal article" date="2013" name="Nat. Commun.">
        <title>Whole-genome sequencing of Oryza brachyantha reveals mechanisms underlying Oryza genome evolution.</title>
        <authorList>
            <person name="Chen J."/>
            <person name="Huang Q."/>
            <person name="Gao D."/>
            <person name="Wang J."/>
            <person name="Lang Y."/>
            <person name="Liu T."/>
            <person name="Li B."/>
            <person name="Bai Z."/>
            <person name="Luis Goicoechea J."/>
            <person name="Liang C."/>
            <person name="Chen C."/>
            <person name="Zhang W."/>
            <person name="Sun S."/>
            <person name="Liao Y."/>
            <person name="Zhang X."/>
            <person name="Yang L."/>
            <person name="Song C."/>
            <person name="Wang M."/>
            <person name="Shi J."/>
            <person name="Liu G."/>
            <person name="Liu J."/>
            <person name="Zhou H."/>
            <person name="Zhou W."/>
            <person name="Yu Q."/>
            <person name="An N."/>
            <person name="Chen Y."/>
            <person name="Cai Q."/>
            <person name="Wang B."/>
            <person name="Liu B."/>
            <person name="Min J."/>
            <person name="Huang Y."/>
            <person name="Wu H."/>
            <person name="Li Z."/>
            <person name="Zhang Y."/>
            <person name="Yin Y."/>
            <person name="Song W."/>
            <person name="Jiang J."/>
            <person name="Jackson S.A."/>
            <person name="Wing R.A."/>
            <person name="Wang J."/>
            <person name="Chen M."/>
        </authorList>
    </citation>
    <scope>NUCLEOTIDE SEQUENCE [LARGE SCALE GENOMIC DNA]</scope>
    <source>
        <strain evidence="4">cv. IRGC 101232</strain>
    </source>
</reference>
<sequence>MVGLCWAAHEEADHTYSWMACPIVGLISSSPRRRPPFRRPVLVVLLSSPPTLAAVSSRRRRSRRRGETERRGGVMREMMGPPRRGSAYKTKLCALWRRGDCTRASCSFAHGDAELRGPPPHSSFPPRTGPGRRDHRPDDFRGRHLRRYSPHRRNSPERDARGHFFRDQRPHSRDRGSSHSRSPIRKRHRKKIDSGKTDSSESLNTSDNDDRKKDDISNNADDKHDNEAQLQHIQLDMEALREEKSTLEMMLNGKINEASALSSRIADLESQLSEEKDACQRMASKTKKLIKAHARYVKAQDDLKRSQARFERLADLLASDTLKPCSKDQGSSAAKEDTYNAYDMSPSDQRQNHEAARKRSIALSTSEEGRSAKKKRESYDNSIPMSGKYRPEDALEPFQSSKGTETEEVLPVKRNLGEGDNNEEVNIVSSGNVFTDRYEGGDDDVLVC</sequence>
<dbReference type="Proteomes" id="UP000006038">
    <property type="component" value="Chromosome 6"/>
</dbReference>
<feature type="compositionally biased region" description="Low complexity" evidence="2">
    <location>
        <begin position="75"/>
        <end position="84"/>
    </location>
</feature>
<keyword evidence="1" id="KW-0863">Zinc-finger</keyword>
<dbReference type="HOGENOM" id="CLU_052898_0_1_1"/>
<feature type="region of interest" description="Disordered" evidence="2">
    <location>
        <begin position="54"/>
        <end position="84"/>
    </location>
</feature>
<keyword evidence="5" id="KW-1185">Reference proteome</keyword>
<dbReference type="SMART" id="SM00356">
    <property type="entry name" value="ZnF_C3H1"/>
    <property type="match status" value="1"/>
</dbReference>
<evidence type="ECO:0000259" key="3">
    <source>
        <dbReference type="PROSITE" id="PS50103"/>
    </source>
</evidence>
<feature type="compositionally biased region" description="Basic and acidic residues" evidence="2">
    <location>
        <begin position="131"/>
        <end position="142"/>
    </location>
</feature>
<dbReference type="InterPro" id="IPR000571">
    <property type="entry name" value="Znf_CCCH"/>
</dbReference>
<reference evidence="4" key="2">
    <citation type="submission" date="2013-04" db="UniProtKB">
        <authorList>
            <consortium name="EnsemblPlants"/>
        </authorList>
    </citation>
    <scope>IDENTIFICATION</scope>
</reference>
<dbReference type="eggNOG" id="ENOG502QQDM">
    <property type="taxonomic scope" value="Eukaryota"/>
</dbReference>
<feature type="domain" description="C3H1-type" evidence="3">
    <location>
        <begin position="87"/>
        <end position="113"/>
    </location>
</feature>
<feature type="compositionally biased region" description="Basic residues" evidence="2">
    <location>
        <begin position="182"/>
        <end position="191"/>
    </location>
</feature>
<dbReference type="AlphaFoldDB" id="J3MGY3"/>